<name>A0A699I484_TANCI</name>
<dbReference type="EMBL" id="BKCJ010247241">
    <property type="protein sequence ID" value="GEZ16038.1"/>
    <property type="molecule type" value="Genomic_DNA"/>
</dbReference>
<accession>A0A699I484</accession>
<dbReference type="AlphaFoldDB" id="A0A699I484"/>
<proteinExistence type="predicted"/>
<reference evidence="1" key="1">
    <citation type="journal article" date="2019" name="Sci. Rep.">
        <title>Draft genome of Tanacetum cinerariifolium, the natural source of mosquito coil.</title>
        <authorList>
            <person name="Yamashiro T."/>
            <person name="Shiraishi A."/>
            <person name="Satake H."/>
            <person name="Nakayama K."/>
        </authorList>
    </citation>
    <scope>NUCLEOTIDE SEQUENCE</scope>
</reference>
<protein>
    <submittedName>
        <fullName evidence="1">Uncharacterized protein</fullName>
    </submittedName>
</protein>
<comment type="caution">
    <text evidence="1">The sequence shown here is derived from an EMBL/GenBank/DDBJ whole genome shotgun (WGS) entry which is preliminary data.</text>
</comment>
<evidence type="ECO:0000313" key="1">
    <source>
        <dbReference type="EMBL" id="GEZ16038.1"/>
    </source>
</evidence>
<gene>
    <name evidence="1" type="ORF">Tci_488011</name>
</gene>
<organism evidence="1">
    <name type="scientific">Tanacetum cinerariifolium</name>
    <name type="common">Dalmatian daisy</name>
    <name type="synonym">Chrysanthemum cinerariifolium</name>
    <dbReference type="NCBI Taxonomy" id="118510"/>
    <lineage>
        <taxon>Eukaryota</taxon>
        <taxon>Viridiplantae</taxon>
        <taxon>Streptophyta</taxon>
        <taxon>Embryophyta</taxon>
        <taxon>Tracheophyta</taxon>
        <taxon>Spermatophyta</taxon>
        <taxon>Magnoliopsida</taxon>
        <taxon>eudicotyledons</taxon>
        <taxon>Gunneridae</taxon>
        <taxon>Pentapetalae</taxon>
        <taxon>asterids</taxon>
        <taxon>campanulids</taxon>
        <taxon>Asterales</taxon>
        <taxon>Asteraceae</taxon>
        <taxon>Asteroideae</taxon>
        <taxon>Anthemideae</taxon>
        <taxon>Anthemidinae</taxon>
        <taxon>Tanacetum</taxon>
    </lineage>
</organism>
<sequence length="106" mass="12265">MAARCACGLEGVIRTPSTNRYLGRRFYGYPTLTQRKAQQENKLSILTRQRQLLVSVNYRRAIIQELERLPGDLVACKTREHLKRIQKAVFVEVIELKKELSLQVPP</sequence>